<comment type="caution">
    <text evidence="4">The sequence shown here is derived from an EMBL/GenBank/DDBJ whole genome shotgun (WGS) entry which is preliminary data.</text>
</comment>
<evidence type="ECO:0000256" key="1">
    <source>
        <dbReference type="ARBA" id="ARBA00010876"/>
    </source>
</evidence>
<reference evidence="4" key="1">
    <citation type="journal article" date="2015" name="Nature">
        <title>Complex archaea that bridge the gap between prokaryotes and eukaryotes.</title>
        <authorList>
            <person name="Spang A."/>
            <person name="Saw J.H."/>
            <person name="Jorgensen S.L."/>
            <person name="Zaremba-Niedzwiedzka K."/>
            <person name="Martijn J."/>
            <person name="Lind A.E."/>
            <person name="van Eijk R."/>
            <person name="Schleper C."/>
            <person name="Guy L."/>
            <person name="Ettema T.J."/>
        </authorList>
    </citation>
    <scope>NUCLEOTIDE SEQUENCE</scope>
</reference>
<dbReference type="Gene3D" id="3.30.2350.10">
    <property type="entry name" value="Pseudouridine synthase"/>
    <property type="match status" value="1"/>
</dbReference>
<evidence type="ECO:0000313" key="4">
    <source>
        <dbReference type="EMBL" id="KKN15758.1"/>
    </source>
</evidence>
<dbReference type="PROSITE" id="PS01129">
    <property type="entry name" value="PSI_RLU"/>
    <property type="match status" value="1"/>
</dbReference>
<comment type="similarity">
    <text evidence="1">Belongs to the pseudouridine synthase RluA family.</text>
</comment>
<dbReference type="SMART" id="SM00363">
    <property type="entry name" value="S4"/>
    <property type="match status" value="1"/>
</dbReference>
<name>A0A0F9RER3_9ZZZZ</name>
<dbReference type="SUPFAM" id="SSF55174">
    <property type="entry name" value="Alpha-L RNA-binding motif"/>
    <property type="match status" value="1"/>
</dbReference>
<dbReference type="PANTHER" id="PTHR21600">
    <property type="entry name" value="MITOCHONDRIAL RNA PSEUDOURIDINE SYNTHASE"/>
    <property type="match status" value="1"/>
</dbReference>
<organism evidence="4">
    <name type="scientific">marine sediment metagenome</name>
    <dbReference type="NCBI Taxonomy" id="412755"/>
    <lineage>
        <taxon>unclassified sequences</taxon>
        <taxon>metagenomes</taxon>
        <taxon>ecological metagenomes</taxon>
    </lineage>
</organism>
<dbReference type="InterPro" id="IPR036986">
    <property type="entry name" value="S4_RNA-bd_sf"/>
</dbReference>
<feature type="domain" description="RNA-binding S4" evidence="3">
    <location>
        <begin position="18"/>
        <end position="82"/>
    </location>
</feature>
<dbReference type="InterPro" id="IPR002942">
    <property type="entry name" value="S4_RNA-bd"/>
</dbReference>
<dbReference type="CDD" id="cd02869">
    <property type="entry name" value="PseudoU_synth_RluA_like"/>
    <property type="match status" value="1"/>
</dbReference>
<dbReference type="AlphaFoldDB" id="A0A0F9RER3"/>
<dbReference type="CDD" id="cd00165">
    <property type="entry name" value="S4"/>
    <property type="match status" value="1"/>
</dbReference>
<dbReference type="PANTHER" id="PTHR21600:SF44">
    <property type="entry name" value="RIBOSOMAL LARGE SUBUNIT PSEUDOURIDINE SYNTHASE D"/>
    <property type="match status" value="1"/>
</dbReference>
<accession>A0A0F9RER3</accession>
<dbReference type="PROSITE" id="PS50889">
    <property type="entry name" value="S4"/>
    <property type="match status" value="1"/>
</dbReference>
<dbReference type="InterPro" id="IPR020103">
    <property type="entry name" value="PsdUridine_synth_cat_dom_sf"/>
</dbReference>
<dbReference type="InterPro" id="IPR006145">
    <property type="entry name" value="PsdUridine_synth_RsuA/RluA"/>
</dbReference>
<proteinExistence type="inferred from homology"/>
<sequence length="309" mass="34647">MQSSASFTYVINSSEEGKRLDVVLAKRPEIASRSFAQRLIKQGMVAIEDKEAGKSYRVSAGQNLAYELPEPKEAEVEAQNIALKIVYEDNDIAVINKPAGMVVHPSYGHWEGTLVNALLYHLKGLSSVGGVKRPGIVHRLDKNTSGLMLIAKNDEAHIALSDAIRKREVTRQYLAIVHGIFEEKKFSVEAPISRSTVDRKKMAVMAGGREAKTDAEVLEIFAKTSYLKLTLQTGRTHQIRVHLSYINHPVLGDDVYGRKDDASKYGITRPFLHAFRLSFSHPITNRKLEFEEKLPKELELVLENIRLTN</sequence>
<dbReference type="InterPro" id="IPR050188">
    <property type="entry name" value="RluA_PseudoU_synthase"/>
</dbReference>
<dbReference type="InterPro" id="IPR006224">
    <property type="entry name" value="PsdUridine_synth_RluA-like_CS"/>
</dbReference>
<dbReference type="InterPro" id="IPR006225">
    <property type="entry name" value="PsdUridine_synth_RluC/D"/>
</dbReference>
<gene>
    <name evidence="4" type="ORF">LCGC14_0982760</name>
</gene>
<dbReference type="EMBL" id="LAZR01003680">
    <property type="protein sequence ID" value="KKN15758.1"/>
    <property type="molecule type" value="Genomic_DNA"/>
</dbReference>
<dbReference type="GO" id="GO:0000455">
    <property type="term" value="P:enzyme-directed rRNA pseudouridine synthesis"/>
    <property type="evidence" value="ECO:0007669"/>
    <property type="project" value="TreeGrafter"/>
</dbReference>
<evidence type="ECO:0000259" key="3">
    <source>
        <dbReference type="SMART" id="SM00363"/>
    </source>
</evidence>
<dbReference type="Pfam" id="PF00849">
    <property type="entry name" value="PseudoU_synth_2"/>
    <property type="match status" value="1"/>
</dbReference>
<dbReference type="NCBIfam" id="TIGR00005">
    <property type="entry name" value="rluA_subfam"/>
    <property type="match status" value="1"/>
</dbReference>
<dbReference type="Pfam" id="PF01479">
    <property type="entry name" value="S4"/>
    <property type="match status" value="1"/>
</dbReference>
<evidence type="ECO:0000256" key="2">
    <source>
        <dbReference type="ARBA" id="ARBA00023235"/>
    </source>
</evidence>
<dbReference type="GO" id="GO:0003723">
    <property type="term" value="F:RNA binding"/>
    <property type="evidence" value="ECO:0007669"/>
    <property type="project" value="InterPro"/>
</dbReference>
<dbReference type="GO" id="GO:0009982">
    <property type="term" value="F:pseudouridine synthase activity"/>
    <property type="evidence" value="ECO:0007669"/>
    <property type="project" value="InterPro"/>
</dbReference>
<dbReference type="SUPFAM" id="SSF55120">
    <property type="entry name" value="Pseudouridine synthase"/>
    <property type="match status" value="1"/>
</dbReference>
<protein>
    <recommendedName>
        <fullName evidence="3">RNA-binding S4 domain-containing protein</fullName>
    </recommendedName>
</protein>
<keyword evidence="2" id="KW-0413">Isomerase</keyword>
<dbReference type="Gene3D" id="3.10.290.10">
    <property type="entry name" value="RNA-binding S4 domain"/>
    <property type="match status" value="1"/>
</dbReference>